<dbReference type="AlphaFoldDB" id="A0A937XDH5"/>
<dbReference type="GO" id="GO:0006508">
    <property type="term" value="P:proteolysis"/>
    <property type="evidence" value="ECO:0007669"/>
    <property type="project" value="InterPro"/>
</dbReference>
<evidence type="ECO:0000256" key="1">
    <source>
        <dbReference type="SAM" id="MobiDB-lite"/>
    </source>
</evidence>
<organism evidence="3 4">
    <name type="scientific">Eiseniibacteriota bacterium</name>
    <dbReference type="NCBI Taxonomy" id="2212470"/>
    <lineage>
        <taxon>Bacteria</taxon>
        <taxon>Candidatus Eiseniibacteriota</taxon>
    </lineage>
</organism>
<dbReference type="SUPFAM" id="SSF46785">
    <property type="entry name" value="Winged helix' DNA-binding domain"/>
    <property type="match status" value="1"/>
</dbReference>
<dbReference type="GO" id="GO:0004252">
    <property type="term" value="F:serine-type endopeptidase activity"/>
    <property type="evidence" value="ECO:0007669"/>
    <property type="project" value="InterPro"/>
</dbReference>
<accession>A0A937XDH5</accession>
<dbReference type="PANTHER" id="PTHR33516">
    <property type="entry name" value="LEXA REPRESSOR"/>
    <property type="match status" value="1"/>
</dbReference>
<dbReference type="InterPro" id="IPR050077">
    <property type="entry name" value="LexA_repressor"/>
</dbReference>
<dbReference type="InterPro" id="IPR006199">
    <property type="entry name" value="LexA_DNA-bd_dom"/>
</dbReference>
<evidence type="ECO:0000259" key="2">
    <source>
        <dbReference type="Pfam" id="PF01726"/>
    </source>
</evidence>
<gene>
    <name evidence="3" type="ORF">FJY75_11400</name>
</gene>
<protein>
    <submittedName>
        <fullName evidence="3">Repressor LexA</fullName>
    </submittedName>
</protein>
<dbReference type="InterPro" id="IPR036390">
    <property type="entry name" value="WH_DNA-bd_sf"/>
</dbReference>
<dbReference type="PANTHER" id="PTHR33516:SF2">
    <property type="entry name" value="LEXA REPRESSOR-RELATED"/>
    <property type="match status" value="1"/>
</dbReference>
<feature type="non-terminal residue" evidence="3">
    <location>
        <position position="96"/>
    </location>
</feature>
<dbReference type="Gene3D" id="1.10.10.10">
    <property type="entry name" value="Winged helix-like DNA-binding domain superfamily/Winged helix DNA-binding domain"/>
    <property type="match status" value="1"/>
</dbReference>
<comment type="caution">
    <text evidence="3">The sequence shown here is derived from an EMBL/GenBank/DDBJ whole genome shotgun (WGS) entry which is preliminary data.</text>
</comment>
<name>A0A937XDH5_UNCEI</name>
<proteinExistence type="predicted"/>
<feature type="region of interest" description="Disordered" evidence="1">
    <location>
        <begin position="1"/>
        <end position="29"/>
    </location>
</feature>
<evidence type="ECO:0000313" key="3">
    <source>
        <dbReference type="EMBL" id="MBM3318446.1"/>
    </source>
</evidence>
<feature type="domain" description="LexA repressor DNA-binding" evidence="2">
    <location>
        <begin position="27"/>
        <end position="90"/>
    </location>
</feature>
<dbReference type="Pfam" id="PF01726">
    <property type="entry name" value="LexA_DNA_bind"/>
    <property type="match status" value="1"/>
</dbReference>
<dbReference type="InterPro" id="IPR036388">
    <property type="entry name" value="WH-like_DNA-bd_sf"/>
</dbReference>
<evidence type="ECO:0000313" key="4">
    <source>
        <dbReference type="Proteomes" id="UP000748308"/>
    </source>
</evidence>
<sequence>MSPGGNSGARSAPRRSRAGAPSASAAERLSPRARAILDFIRGTQRRLGAPPTVREIGVRFGIRSTNGVQYHLAALERGRFIRRRPGRARGIALPPG</sequence>
<dbReference type="Proteomes" id="UP000748308">
    <property type="component" value="Unassembled WGS sequence"/>
</dbReference>
<dbReference type="EMBL" id="VGIY01000360">
    <property type="protein sequence ID" value="MBM3318446.1"/>
    <property type="molecule type" value="Genomic_DNA"/>
</dbReference>
<reference evidence="3" key="1">
    <citation type="submission" date="2019-03" db="EMBL/GenBank/DDBJ databases">
        <title>Lake Tanganyika Metagenome-Assembled Genomes (MAGs).</title>
        <authorList>
            <person name="Tran P."/>
        </authorList>
    </citation>
    <scope>NUCLEOTIDE SEQUENCE</scope>
    <source>
        <strain evidence="3">M_DeepCast_400m_m2_100</strain>
    </source>
</reference>